<protein>
    <submittedName>
        <fullName evidence="1">Endodeoxyribonuclease I</fullName>
    </submittedName>
</protein>
<organism evidence="1">
    <name type="scientific">Siphoviridae sp. ctMAv2</name>
    <dbReference type="NCBI Taxonomy" id="2826258"/>
    <lineage>
        <taxon>Viruses</taxon>
        <taxon>Duplodnaviria</taxon>
        <taxon>Heunggongvirae</taxon>
        <taxon>Uroviricota</taxon>
        <taxon>Caudoviricetes</taxon>
    </lineage>
</organism>
<accession>A0A8S5LSZ6</accession>
<dbReference type="Gene3D" id="3.40.91.30">
    <property type="match status" value="1"/>
</dbReference>
<sequence>MKAIETEYKGYKFRSRLEARWAVFFDIIGIRWEYEPEGIVLSDGTPYLPDFYLIDFHCYFEVKRKSIRDTEEGDTAIKKISNGAHSDEWAGMICFGDPMDDDIMIFCQETDDGGGGNYEGQVTFGIHPETGEPYLFAYADRRERSFFDSFDKEMKYIPMLTQEYGTYKESDFVTNEVLGAREKARQVRFEHGQTPGMKRRLS</sequence>
<evidence type="ECO:0000313" key="1">
    <source>
        <dbReference type="EMBL" id="DAD72984.1"/>
    </source>
</evidence>
<name>A0A8S5LSZ6_9CAUD</name>
<proteinExistence type="predicted"/>
<reference evidence="1" key="1">
    <citation type="journal article" date="2021" name="Proc. Natl. Acad. Sci. U.S.A.">
        <title>A Catalog of Tens of Thousands of Viruses from Human Metagenomes Reveals Hidden Associations with Chronic Diseases.</title>
        <authorList>
            <person name="Tisza M.J."/>
            <person name="Buck C.B."/>
        </authorList>
    </citation>
    <scope>NUCLEOTIDE SEQUENCE</scope>
    <source>
        <strain evidence="1">CtMAv2</strain>
    </source>
</reference>
<dbReference type="EMBL" id="BK014727">
    <property type="protein sequence ID" value="DAD72984.1"/>
    <property type="molecule type" value="Genomic_DNA"/>
</dbReference>